<evidence type="ECO:0000256" key="1">
    <source>
        <dbReference type="SAM" id="MobiDB-lite"/>
    </source>
</evidence>
<feature type="compositionally biased region" description="Acidic residues" evidence="1">
    <location>
        <begin position="569"/>
        <end position="579"/>
    </location>
</feature>
<gene>
    <name evidence="2" type="ORF">DL89DRAFT_278826</name>
</gene>
<feature type="compositionally biased region" description="Polar residues" evidence="1">
    <location>
        <begin position="405"/>
        <end position="414"/>
    </location>
</feature>
<evidence type="ECO:0000313" key="2">
    <source>
        <dbReference type="EMBL" id="ORX67987.1"/>
    </source>
</evidence>
<dbReference type="Proteomes" id="UP000193922">
    <property type="component" value="Unassembled WGS sequence"/>
</dbReference>
<feature type="compositionally biased region" description="Low complexity" evidence="1">
    <location>
        <begin position="654"/>
        <end position="667"/>
    </location>
</feature>
<evidence type="ECO:0000313" key="3">
    <source>
        <dbReference type="Proteomes" id="UP000193922"/>
    </source>
</evidence>
<sequence length="961" mass="106415">MAHNDCLQDVPDIFENEIGESLNSRSEGLGMIRELGPPDLCHIVKIHSSNRNEPDIGSYHHVLGVDTSSSATLAAYINSLQYSLNDTPGWFGSNNSWKITSGTYCSYNAFSNVDLRVQVKIPGGVDAYVVTAQGERKEATEQMWKECYISAMLRAILYADPMAYNVTGLRRVTPVSNSREETRFMEAIVEQFWNGWALGSNAETQVASNARNFLVDGLMRYFADAGRFDDCAAEILAPLAYSPLGGQRGSIDSPAAEFKGVDPEVASLLADAYVECDEEVQAVRVMHQALKVRPSCYPLLYTQSEFLRRKKNTGAALTIARMAVKYAPSEFQAWAKLTDIYIDCEDFQRALLTLNTCPMYTFVDRDYPRVPTPRRINFPVKSDILAEYNLGEHISNDTHAHGPVPTNSRSSMETPTLKGTFARAYDYLTRMVSIVGWDELLQLRSQAFVMEDEYRNSAHPNQAVDDEDDDEDDLPLAALRQKSKESADAPPVAAPPVDTPSAHKPESPAETEPVTEPADTVKNEPTEGDRAEPVEDTKTEPVGDDKAEPAENGKADADDNLGISPQSEMEPEVTVEPGEEPAIKNDKPKNEHEAVNDETEGGNAGVETTTEPGGSSKSKKNKKRKNKKKSKENLKEAAQLEPASTEELTEPPVAETDANADASATADGENDTPSKDKTAAIEDGLEEIKLSDAEEEQPKSEDTKLTEPESPPEEVADVVSAPQAAVLPADDQSGANEGTDKQPKEDAGVRQDGDESDEDSGHGLIRKRLCERWLDNLIMILFDDLRAYTAWRSEMHNLRATGQQITFRHTQAEWEALGDLALRLRHPSEAKEAFEYALNIRFSAKAWQHLLELYSGAFSDMQDEERLRNEDLEDPIPISSSDSLMAALDAVVWLTVYHDRWYNSMAYPNPVCEQVIRLVRTHGLSKVQNAVVSLNLKPAVHKLVARYFAIAEKFEVEGSSW</sequence>
<dbReference type="InterPro" id="IPR015374">
    <property type="entry name" value="ChAPs"/>
</dbReference>
<dbReference type="OrthoDB" id="434695at2759"/>
<dbReference type="RefSeq" id="XP_040741833.1">
    <property type="nucleotide sequence ID" value="XM_040889533.1"/>
</dbReference>
<accession>A0A1Y1W3E6</accession>
<dbReference type="PANTHER" id="PTHR31975">
    <property type="entry name" value="BUD SITE SELECTION PROTEIN 7-RELATED"/>
    <property type="match status" value="1"/>
</dbReference>
<comment type="caution">
    <text evidence="2">The sequence shown here is derived from an EMBL/GenBank/DDBJ whole genome shotgun (WGS) entry which is preliminary data.</text>
</comment>
<feature type="region of interest" description="Disordered" evidence="1">
    <location>
        <begin position="395"/>
        <end position="415"/>
    </location>
</feature>
<dbReference type="EMBL" id="MCFD01000011">
    <property type="protein sequence ID" value="ORX67987.1"/>
    <property type="molecule type" value="Genomic_DNA"/>
</dbReference>
<name>A0A1Y1W3E6_9FUNG</name>
<dbReference type="InterPro" id="IPR011990">
    <property type="entry name" value="TPR-like_helical_dom_sf"/>
</dbReference>
<protein>
    <submittedName>
        <fullName evidence="2">Chaps-domain-containing protein</fullName>
    </submittedName>
</protein>
<proteinExistence type="predicted"/>
<dbReference type="PANTHER" id="PTHR31975:SF1">
    <property type="entry name" value="BUD SITE SELECTION PROTEIN 7-RELATED"/>
    <property type="match status" value="1"/>
</dbReference>
<dbReference type="GO" id="GO:0006893">
    <property type="term" value="P:Golgi to plasma membrane transport"/>
    <property type="evidence" value="ECO:0007669"/>
    <property type="project" value="TreeGrafter"/>
</dbReference>
<feature type="compositionally biased region" description="Basic and acidic residues" evidence="1">
    <location>
        <begin position="519"/>
        <end position="557"/>
    </location>
</feature>
<dbReference type="SUPFAM" id="SSF48452">
    <property type="entry name" value="TPR-like"/>
    <property type="match status" value="1"/>
</dbReference>
<keyword evidence="3" id="KW-1185">Reference proteome</keyword>
<feature type="compositionally biased region" description="Basic and acidic residues" evidence="1">
    <location>
        <begin position="738"/>
        <end position="753"/>
    </location>
</feature>
<dbReference type="AlphaFoldDB" id="A0A1Y1W3E6"/>
<feature type="region of interest" description="Disordered" evidence="1">
    <location>
        <begin position="482"/>
        <end position="762"/>
    </location>
</feature>
<dbReference type="STRING" id="61395.A0A1Y1W3E6"/>
<feature type="compositionally biased region" description="Basic residues" evidence="1">
    <location>
        <begin position="617"/>
        <end position="630"/>
    </location>
</feature>
<dbReference type="GeneID" id="63806181"/>
<reference evidence="2 3" key="1">
    <citation type="submission" date="2016-07" db="EMBL/GenBank/DDBJ databases">
        <title>Pervasive Adenine N6-methylation of Active Genes in Fungi.</title>
        <authorList>
            <consortium name="DOE Joint Genome Institute"/>
            <person name="Mondo S.J."/>
            <person name="Dannebaum R.O."/>
            <person name="Kuo R.C."/>
            <person name="Labutti K."/>
            <person name="Haridas S."/>
            <person name="Kuo A."/>
            <person name="Salamov A."/>
            <person name="Ahrendt S.R."/>
            <person name="Lipzen A."/>
            <person name="Sullivan W."/>
            <person name="Andreopoulos W.B."/>
            <person name="Clum A."/>
            <person name="Lindquist E."/>
            <person name="Daum C."/>
            <person name="Ramamoorthy G.K."/>
            <person name="Gryganskyi A."/>
            <person name="Culley D."/>
            <person name="Magnuson J.K."/>
            <person name="James T.Y."/>
            <person name="O'Malley M.A."/>
            <person name="Stajich J.E."/>
            <person name="Spatafora J.W."/>
            <person name="Visel A."/>
            <person name="Grigoriev I.V."/>
        </authorList>
    </citation>
    <scope>NUCLEOTIDE SEQUENCE [LARGE SCALE GENOMIC DNA]</scope>
    <source>
        <strain evidence="2 3">ATCC 12442</strain>
    </source>
</reference>
<feature type="compositionally biased region" description="Basic and acidic residues" evidence="1">
    <location>
        <begin position="581"/>
        <end position="595"/>
    </location>
</feature>
<feature type="compositionally biased region" description="Basic and acidic residues" evidence="1">
    <location>
        <begin position="672"/>
        <end position="707"/>
    </location>
</feature>
<dbReference type="Pfam" id="PF09295">
    <property type="entry name" value="ChAPs"/>
    <property type="match status" value="2"/>
</dbReference>
<dbReference type="Gene3D" id="1.25.40.10">
    <property type="entry name" value="Tetratricopeptide repeat domain"/>
    <property type="match status" value="2"/>
</dbReference>
<organism evidence="2 3">
    <name type="scientific">Linderina pennispora</name>
    <dbReference type="NCBI Taxonomy" id="61395"/>
    <lineage>
        <taxon>Eukaryota</taxon>
        <taxon>Fungi</taxon>
        <taxon>Fungi incertae sedis</taxon>
        <taxon>Zoopagomycota</taxon>
        <taxon>Kickxellomycotina</taxon>
        <taxon>Kickxellomycetes</taxon>
        <taxon>Kickxellales</taxon>
        <taxon>Kickxellaceae</taxon>
        <taxon>Linderina</taxon>
    </lineage>
</organism>
<dbReference type="GO" id="GO:0034044">
    <property type="term" value="C:exomer complex"/>
    <property type="evidence" value="ECO:0007669"/>
    <property type="project" value="UniProtKB-ARBA"/>
</dbReference>